<keyword evidence="8 13" id="KW-0457">Lysine biosynthesis</keyword>
<evidence type="ECO:0000256" key="4">
    <source>
        <dbReference type="ARBA" id="ARBA00022857"/>
    </source>
</evidence>
<dbReference type="RefSeq" id="WP_377942296.1">
    <property type="nucleotide sequence ID" value="NZ_JBHUCX010000020.1"/>
</dbReference>
<dbReference type="Gene3D" id="3.40.50.720">
    <property type="entry name" value="NAD(P)-binding Rossmann-like Domain"/>
    <property type="match status" value="1"/>
</dbReference>
<comment type="pathway">
    <text evidence="9 13">Amino-acid biosynthesis; L-lysine biosynthesis via DAP pathway; (S)-tetrahydrodipicolinate from L-aspartate: step 4/4.</text>
</comment>
<dbReference type="CDD" id="cd02274">
    <property type="entry name" value="DHDPR_N"/>
    <property type="match status" value="1"/>
</dbReference>
<evidence type="ECO:0000256" key="13">
    <source>
        <dbReference type="HAMAP-Rule" id="MF_00102"/>
    </source>
</evidence>
<proteinExistence type="inferred from homology"/>
<comment type="caution">
    <text evidence="13">Lacks conserved residue(s) required for the propagation of feature annotation.</text>
</comment>
<evidence type="ECO:0000259" key="15">
    <source>
        <dbReference type="Pfam" id="PF05173"/>
    </source>
</evidence>
<evidence type="ECO:0000256" key="11">
    <source>
        <dbReference type="ARBA" id="ARBA00049080"/>
    </source>
</evidence>
<evidence type="ECO:0000256" key="2">
    <source>
        <dbReference type="ARBA" id="ARBA00022490"/>
    </source>
</evidence>
<dbReference type="InterPro" id="IPR023940">
    <property type="entry name" value="DHDPR_bac"/>
</dbReference>
<evidence type="ECO:0000256" key="3">
    <source>
        <dbReference type="ARBA" id="ARBA00022605"/>
    </source>
</evidence>
<dbReference type="SUPFAM" id="SSF55347">
    <property type="entry name" value="Glyceraldehyde-3-phosphate dehydrogenase-like, C-terminal domain"/>
    <property type="match status" value="1"/>
</dbReference>
<dbReference type="InterPro" id="IPR036291">
    <property type="entry name" value="NAD(P)-bd_dom_sf"/>
</dbReference>
<dbReference type="InterPro" id="IPR000846">
    <property type="entry name" value="DapB_N"/>
</dbReference>
<dbReference type="PIRSF" id="PIRSF000161">
    <property type="entry name" value="DHPR"/>
    <property type="match status" value="1"/>
</dbReference>
<reference evidence="17" key="1">
    <citation type="journal article" date="2019" name="Int. J. Syst. Evol. Microbiol.">
        <title>The Global Catalogue of Microorganisms (GCM) 10K type strain sequencing project: providing services to taxonomists for standard genome sequencing and annotation.</title>
        <authorList>
            <consortium name="The Broad Institute Genomics Platform"/>
            <consortium name="The Broad Institute Genome Sequencing Center for Infectious Disease"/>
            <person name="Wu L."/>
            <person name="Ma J."/>
        </authorList>
    </citation>
    <scope>NUCLEOTIDE SEQUENCE [LARGE SCALE GENOMIC DNA]</scope>
    <source>
        <strain evidence="17">CGMCC 1.12286</strain>
    </source>
</reference>
<dbReference type="PROSITE" id="PS01298">
    <property type="entry name" value="DAPB"/>
    <property type="match status" value="1"/>
</dbReference>
<comment type="catalytic activity">
    <reaction evidence="12 13">
        <text>(S)-2,3,4,5-tetrahydrodipicolinate + NAD(+) + H2O = (2S,4S)-4-hydroxy-2,3,4,5-tetrahydrodipicolinate + NADH + H(+)</text>
        <dbReference type="Rhea" id="RHEA:35323"/>
        <dbReference type="ChEBI" id="CHEBI:15377"/>
        <dbReference type="ChEBI" id="CHEBI:15378"/>
        <dbReference type="ChEBI" id="CHEBI:16845"/>
        <dbReference type="ChEBI" id="CHEBI:57540"/>
        <dbReference type="ChEBI" id="CHEBI:57945"/>
        <dbReference type="ChEBI" id="CHEBI:67139"/>
        <dbReference type="EC" id="1.17.1.8"/>
    </reaction>
</comment>
<dbReference type="Gene3D" id="3.30.360.10">
    <property type="entry name" value="Dihydrodipicolinate Reductase, domain 2"/>
    <property type="match status" value="1"/>
</dbReference>
<comment type="function">
    <text evidence="13">Catalyzes the conversion of 4-hydroxy-tetrahydrodipicolinate (HTPA) to tetrahydrodipicolinate.</text>
</comment>
<dbReference type="EC" id="1.17.1.8" evidence="10 13"/>
<name>A0ABW4JDE9_9BACL</name>
<feature type="domain" description="Dihydrodipicolinate reductase C-terminal" evidence="15">
    <location>
        <begin position="127"/>
        <end position="238"/>
    </location>
</feature>
<organism evidence="16 17">
    <name type="scientific">Alicyclobacillus fodiniaquatilis</name>
    <dbReference type="NCBI Taxonomy" id="1661150"/>
    <lineage>
        <taxon>Bacteria</taxon>
        <taxon>Bacillati</taxon>
        <taxon>Bacillota</taxon>
        <taxon>Bacilli</taxon>
        <taxon>Bacillales</taxon>
        <taxon>Alicyclobacillaceae</taxon>
        <taxon>Alicyclobacillus</taxon>
    </lineage>
</organism>
<feature type="binding site" evidence="13">
    <location>
        <begin position="161"/>
        <end position="162"/>
    </location>
    <ligand>
        <name>(S)-2,3,4,5-tetrahydrodipicolinate</name>
        <dbReference type="ChEBI" id="CHEBI:16845"/>
    </ligand>
</feature>
<evidence type="ECO:0000256" key="10">
    <source>
        <dbReference type="ARBA" id="ARBA00038983"/>
    </source>
</evidence>
<evidence type="ECO:0000256" key="9">
    <source>
        <dbReference type="ARBA" id="ARBA00037922"/>
    </source>
</evidence>
<keyword evidence="7 13" id="KW-0520">NAD</keyword>
<keyword evidence="17" id="KW-1185">Reference proteome</keyword>
<dbReference type="Proteomes" id="UP001597079">
    <property type="component" value="Unassembled WGS sequence"/>
</dbReference>
<dbReference type="InterPro" id="IPR022663">
    <property type="entry name" value="DapB_C"/>
</dbReference>
<keyword evidence="2 13" id="KW-0963">Cytoplasm</keyword>
<feature type="domain" description="Dihydrodipicolinate reductase N-terminal" evidence="14">
    <location>
        <begin position="7"/>
        <end position="124"/>
    </location>
</feature>
<gene>
    <name evidence="13 16" type="primary">dapB</name>
    <name evidence="16" type="ORF">ACFSB2_06865</name>
</gene>
<keyword evidence="5 13" id="KW-0220">Diaminopimelate biosynthesis</keyword>
<evidence type="ECO:0000259" key="14">
    <source>
        <dbReference type="Pfam" id="PF01113"/>
    </source>
</evidence>
<evidence type="ECO:0000256" key="8">
    <source>
        <dbReference type="ARBA" id="ARBA00023154"/>
    </source>
</evidence>
<evidence type="ECO:0000256" key="1">
    <source>
        <dbReference type="ARBA" id="ARBA00006642"/>
    </source>
</evidence>
<evidence type="ECO:0000256" key="5">
    <source>
        <dbReference type="ARBA" id="ARBA00022915"/>
    </source>
</evidence>
<keyword evidence="3 13" id="KW-0028">Amino-acid biosynthesis</keyword>
<dbReference type="GO" id="GO:0008839">
    <property type="term" value="F:4-hydroxy-tetrahydrodipicolinate reductase"/>
    <property type="evidence" value="ECO:0007669"/>
    <property type="project" value="UniProtKB-EC"/>
</dbReference>
<evidence type="ECO:0000256" key="12">
    <source>
        <dbReference type="ARBA" id="ARBA00049396"/>
    </source>
</evidence>
<keyword evidence="4 13" id="KW-0521">NADP</keyword>
<dbReference type="EMBL" id="JBHUCX010000020">
    <property type="protein sequence ID" value="MFD1674426.1"/>
    <property type="molecule type" value="Genomic_DNA"/>
</dbReference>
<evidence type="ECO:0000256" key="7">
    <source>
        <dbReference type="ARBA" id="ARBA00023027"/>
    </source>
</evidence>
<dbReference type="HAMAP" id="MF_00102">
    <property type="entry name" value="DapB"/>
    <property type="match status" value="1"/>
</dbReference>
<accession>A0ABW4JDE9</accession>
<evidence type="ECO:0000313" key="16">
    <source>
        <dbReference type="EMBL" id="MFD1674426.1"/>
    </source>
</evidence>
<dbReference type="SUPFAM" id="SSF51735">
    <property type="entry name" value="NAD(P)-binding Rossmann-fold domains"/>
    <property type="match status" value="1"/>
</dbReference>
<dbReference type="InterPro" id="IPR022664">
    <property type="entry name" value="DapB_N_CS"/>
</dbReference>
<dbReference type="NCBIfam" id="TIGR00036">
    <property type="entry name" value="dapB"/>
    <property type="match status" value="1"/>
</dbReference>
<dbReference type="PANTHER" id="PTHR20836">
    <property type="entry name" value="DIHYDRODIPICOLINATE REDUCTASE"/>
    <property type="match status" value="1"/>
</dbReference>
<feature type="binding site" evidence="13">
    <location>
        <begin position="121"/>
        <end position="124"/>
    </location>
    <ligand>
        <name>NAD(+)</name>
        <dbReference type="ChEBI" id="CHEBI:57540"/>
    </ligand>
</feature>
<feature type="active site" description="Proton donor/acceptor" evidence="13">
    <location>
        <position position="151"/>
    </location>
</feature>
<sequence length="239" mass="26336">MTQSTTIRVAVAGAQGRMGREAIQAVTNAAQLQLAGALVHRPGHEADIPQTSVYTDPLRLLETEKPDVWLDLTTPESVVGHVDLAIEHGVYPVIGATGYQDADLERWQIATEKNDIGGLACPNFALGALLMMRFAREAAKWMQSAEIIELHHDQKKDKPSGTALRTAKQMETDYEIPIHSVRLPGLVAHQEVIFGGTGELLTIRHDSLNRESFMPGVVIACERVIRLRGMVYGLEQLLW</sequence>
<feature type="binding site" evidence="13">
    <location>
        <begin position="13"/>
        <end position="18"/>
    </location>
    <ligand>
        <name>NAD(+)</name>
        <dbReference type="ChEBI" id="CHEBI:57540"/>
    </ligand>
</feature>
<dbReference type="Pfam" id="PF01113">
    <property type="entry name" value="DapB_N"/>
    <property type="match status" value="1"/>
</dbReference>
<feature type="binding site" evidence="13">
    <location>
        <position position="152"/>
    </location>
    <ligand>
        <name>(S)-2,3,4,5-tetrahydrodipicolinate</name>
        <dbReference type="ChEBI" id="CHEBI:16845"/>
    </ligand>
</feature>
<comment type="caution">
    <text evidence="13">Was originally thought to be a dihydrodipicolinate reductase (DHDPR), catalyzing the conversion of dihydrodipicolinate to tetrahydrodipicolinate. However, it was shown in E.coli that the substrate of the enzymatic reaction is not dihydrodipicolinate (DHDP) but in fact (2S,4S)-4-hydroxy-2,3,4,5-tetrahydrodipicolinic acid (HTPA), the product released by the DapA-catalyzed reaction.</text>
</comment>
<comment type="similarity">
    <text evidence="1 13">Belongs to the DapB family.</text>
</comment>
<dbReference type="PANTHER" id="PTHR20836:SF0">
    <property type="entry name" value="4-HYDROXY-TETRAHYDRODIPICOLINATE REDUCTASE 1, CHLOROPLASTIC-RELATED"/>
    <property type="match status" value="1"/>
</dbReference>
<comment type="caution">
    <text evidence="16">The sequence shown here is derived from an EMBL/GenBank/DDBJ whole genome shotgun (WGS) entry which is preliminary data.</text>
</comment>
<dbReference type="Pfam" id="PF05173">
    <property type="entry name" value="DapB_C"/>
    <property type="match status" value="1"/>
</dbReference>
<evidence type="ECO:0000313" key="17">
    <source>
        <dbReference type="Proteomes" id="UP001597079"/>
    </source>
</evidence>
<comment type="subunit">
    <text evidence="13">Homotetramer.</text>
</comment>
<feature type="binding site" evidence="13">
    <location>
        <begin position="95"/>
        <end position="97"/>
    </location>
    <ligand>
        <name>NAD(+)</name>
        <dbReference type="ChEBI" id="CHEBI:57540"/>
    </ligand>
</feature>
<keyword evidence="6 13" id="KW-0560">Oxidoreductase</keyword>
<comment type="catalytic activity">
    <reaction evidence="11 13">
        <text>(S)-2,3,4,5-tetrahydrodipicolinate + NADP(+) + H2O = (2S,4S)-4-hydroxy-2,3,4,5-tetrahydrodipicolinate + NADPH + H(+)</text>
        <dbReference type="Rhea" id="RHEA:35331"/>
        <dbReference type="ChEBI" id="CHEBI:15377"/>
        <dbReference type="ChEBI" id="CHEBI:15378"/>
        <dbReference type="ChEBI" id="CHEBI:16845"/>
        <dbReference type="ChEBI" id="CHEBI:57783"/>
        <dbReference type="ChEBI" id="CHEBI:58349"/>
        <dbReference type="ChEBI" id="CHEBI:67139"/>
        <dbReference type="EC" id="1.17.1.8"/>
    </reaction>
</comment>
<feature type="binding site" evidence="13">
    <location>
        <position position="41"/>
    </location>
    <ligand>
        <name>NADP(+)</name>
        <dbReference type="ChEBI" id="CHEBI:58349"/>
    </ligand>
</feature>
<feature type="active site" description="Proton donor" evidence="13">
    <location>
        <position position="155"/>
    </location>
</feature>
<protein>
    <recommendedName>
        <fullName evidence="10 13">4-hydroxy-tetrahydrodipicolinate reductase</fullName>
        <shortName evidence="13">HTPA reductase</shortName>
        <ecNumber evidence="10 13">1.17.1.8</ecNumber>
    </recommendedName>
</protein>
<evidence type="ECO:0000256" key="6">
    <source>
        <dbReference type="ARBA" id="ARBA00023002"/>
    </source>
</evidence>
<comment type="subcellular location">
    <subcellularLocation>
        <location evidence="13">Cytoplasm</location>
    </subcellularLocation>
</comment>